<protein>
    <submittedName>
        <fullName evidence="1">Uncharacterized protein</fullName>
    </submittedName>
</protein>
<evidence type="ECO:0000313" key="1">
    <source>
        <dbReference type="EMBL" id="MBP2415396.1"/>
    </source>
</evidence>
<dbReference type="RefSeq" id="WP_210052387.1">
    <property type="nucleotide sequence ID" value="NZ_BAAAMH010000036.1"/>
</dbReference>
<organism evidence="1 2">
    <name type="scientific">Microlunatus capsulatus</name>
    <dbReference type="NCBI Taxonomy" id="99117"/>
    <lineage>
        <taxon>Bacteria</taxon>
        <taxon>Bacillati</taxon>
        <taxon>Actinomycetota</taxon>
        <taxon>Actinomycetes</taxon>
        <taxon>Propionibacteriales</taxon>
        <taxon>Propionibacteriaceae</taxon>
        <taxon>Microlunatus</taxon>
    </lineage>
</organism>
<reference evidence="1 2" key="1">
    <citation type="submission" date="2021-03" db="EMBL/GenBank/DDBJ databases">
        <title>Sequencing the genomes of 1000 actinobacteria strains.</title>
        <authorList>
            <person name="Klenk H.-P."/>
        </authorList>
    </citation>
    <scope>NUCLEOTIDE SEQUENCE [LARGE SCALE GENOMIC DNA]</scope>
    <source>
        <strain evidence="1 2">DSM 12936</strain>
    </source>
</reference>
<comment type="caution">
    <text evidence="1">The sequence shown here is derived from an EMBL/GenBank/DDBJ whole genome shotgun (WGS) entry which is preliminary data.</text>
</comment>
<gene>
    <name evidence="1" type="ORF">JOF54_000318</name>
</gene>
<dbReference type="Proteomes" id="UP000758168">
    <property type="component" value="Unassembled WGS sequence"/>
</dbReference>
<proteinExistence type="predicted"/>
<evidence type="ECO:0000313" key="2">
    <source>
        <dbReference type="Proteomes" id="UP000758168"/>
    </source>
</evidence>
<accession>A0ABS4Z2X0</accession>
<name>A0ABS4Z2X0_9ACTN</name>
<keyword evidence="2" id="KW-1185">Reference proteome</keyword>
<dbReference type="EMBL" id="JAGIOB010000001">
    <property type="protein sequence ID" value="MBP2415396.1"/>
    <property type="molecule type" value="Genomic_DNA"/>
</dbReference>
<sequence>MRVVVEVGGWQHACCGPAYERDAVVEVTCLVVPGVEGGPPRHVETHHELTTRHPRVTLRGRVVDVAVQHPDGEVEPVLRLPGGRALRGYDDTDDGHLEQPWTGLPVTADSELFLVTLET</sequence>